<name>A0A9P9W9R1_9PEZI</name>
<dbReference type="AlphaFoldDB" id="A0A9P9W9R1"/>
<comment type="caution">
    <text evidence="2">The sequence shown here is derived from an EMBL/GenBank/DDBJ whole genome shotgun (WGS) entry which is preliminary data.</text>
</comment>
<evidence type="ECO:0000313" key="2">
    <source>
        <dbReference type="EMBL" id="KAI1853050.1"/>
    </source>
</evidence>
<evidence type="ECO:0000313" key="3">
    <source>
        <dbReference type="Proteomes" id="UP000829685"/>
    </source>
</evidence>
<sequence length="161" mass="17945">MILTLLRCVLSLQNIEAINTYPIWAIRETFVAIIAVNAACIKPLFSNSRWLKSSRNGGIDSKSYKNSRTYGLSRKSSHIRSILPLYTSKEQGTRILSISEEDFINDNAVAKSVQNEISGNTSVITEDRGRRGSEAGIVVTTTYQVQEDGETMELQEADGRR</sequence>
<proteinExistence type="predicted"/>
<keyword evidence="3" id="KW-1185">Reference proteome</keyword>
<organism evidence="2 3">
    <name type="scientific">Neoarthrinium moseri</name>
    <dbReference type="NCBI Taxonomy" id="1658444"/>
    <lineage>
        <taxon>Eukaryota</taxon>
        <taxon>Fungi</taxon>
        <taxon>Dikarya</taxon>
        <taxon>Ascomycota</taxon>
        <taxon>Pezizomycotina</taxon>
        <taxon>Sordariomycetes</taxon>
        <taxon>Xylariomycetidae</taxon>
        <taxon>Amphisphaeriales</taxon>
        <taxon>Apiosporaceae</taxon>
        <taxon>Neoarthrinium</taxon>
    </lineage>
</organism>
<keyword evidence="1" id="KW-0732">Signal</keyword>
<feature type="signal peptide" evidence="1">
    <location>
        <begin position="1"/>
        <end position="17"/>
    </location>
</feature>
<evidence type="ECO:0000256" key="1">
    <source>
        <dbReference type="SAM" id="SignalP"/>
    </source>
</evidence>
<protein>
    <submittedName>
        <fullName evidence="2">Uncharacterized protein</fullName>
    </submittedName>
</protein>
<reference evidence="2" key="1">
    <citation type="submission" date="2021-03" db="EMBL/GenBank/DDBJ databases">
        <title>Revisited historic fungal species revealed as producer of novel bioactive compounds through whole genome sequencing and comparative genomics.</title>
        <authorList>
            <person name="Vignolle G.A."/>
            <person name="Hochenegger N."/>
            <person name="Mach R.L."/>
            <person name="Mach-Aigner A.R."/>
            <person name="Javad Rahimi M."/>
            <person name="Salim K.A."/>
            <person name="Chan C.M."/>
            <person name="Lim L.B.L."/>
            <person name="Cai F."/>
            <person name="Druzhinina I.S."/>
            <person name="U'Ren J.M."/>
            <person name="Derntl C."/>
        </authorList>
    </citation>
    <scope>NUCLEOTIDE SEQUENCE</scope>
    <source>
        <strain evidence="2">TUCIM 5799</strain>
    </source>
</reference>
<dbReference type="EMBL" id="JAFIMR010000058">
    <property type="protein sequence ID" value="KAI1853050.1"/>
    <property type="molecule type" value="Genomic_DNA"/>
</dbReference>
<accession>A0A9P9W9R1</accession>
<feature type="chain" id="PRO_5040264081" evidence="1">
    <location>
        <begin position="18"/>
        <end position="161"/>
    </location>
</feature>
<gene>
    <name evidence="2" type="ORF">JX265_012806</name>
</gene>
<dbReference type="Proteomes" id="UP000829685">
    <property type="component" value="Unassembled WGS sequence"/>
</dbReference>